<dbReference type="InterPro" id="IPR002641">
    <property type="entry name" value="PNPLA_dom"/>
</dbReference>
<dbReference type="Pfam" id="PF11815">
    <property type="entry name" value="DUF3336"/>
    <property type="match status" value="1"/>
</dbReference>
<dbReference type="InterPro" id="IPR021771">
    <property type="entry name" value="Triacylglycerol_lipase_N"/>
</dbReference>
<evidence type="ECO:0000256" key="6">
    <source>
        <dbReference type="SAM" id="MobiDB-lite"/>
    </source>
</evidence>
<dbReference type="PANTHER" id="PTHR14226">
    <property type="entry name" value="NEUROPATHY TARGET ESTERASE/SWISS CHEESE D.MELANOGASTER"/>
    <property type="match status" value="1"/>
</dbReference>
<evidence type="ECO:0000259" key="8">
    <source>
        <dbReference type="PROSITE" id="PS51635"/>
    </source>
</evidence>
<dbReference type="GO" id="GO:0004806">
    <property type="term" value="F:triacylglycerol lipase activity"/>
    <property type="evidence" value="ECO:0007669"/>
    <property type="project" value="InterPro"/>
</dbReference>
<accession>A0AAV8ULY1</accession>
<keyword evidence="7" id="KW-1133">Transmembrane helix</keyword>
<feature type="short sequence motif" description="DGA/G" evidence="5">
    <location>
        <begin position="409"/>
        <end position="411"/>
    </location>
</feature>
<evidence type="ECO:0000256" key="2">
    <source>
        <dbReference type="ARBA" id="ARBA00022801"/>
    </source>
</evidence>
<comment type="similarity">
    <text evidence="1">Belongs to the PLPL family.</text>
</comment>
<dbReference type="Pfam" id="PF01734">
    <property type="entry name" value="Patatin"/>
    <property type="match status" value="1"/>
</dbReference>
<evidence type="ECO:0000313" key="9">
    <source>
        <dbReference type="EMBL" id="KAJ8902533.1"/>
    </source>
</evidence>
<keyword evidence="2 5" id="KW-0378">Hydrolase</keyword>
<feature type="region of interest" description="Disordered" evidence="6">
    <location>
        <begin position="1"/>
        <end position="23"/>
    </location>
</feature>
<protein>
    <recommendedName>
        <fullName evidence="8">PNPLA domain-containing protein</fullName>
    </recommendedName>
</protein>
<feature type="domain" description="PNPLA" evidence="8">
    <location>
        <begin position="230"/>
        <end position="422"/>
    </location>
</feature>
<gene>
    <name evidence="9" type="ORF">NDN08_006936</name>
</gene>
<name>A0AAV8ULY1_9RHOD</name>
<dbReference type="AlphaFoldDB" id="A0AAV8ULY1"/>
<feature type="active site" description="Nucleophile" evidence="5">
    <location>
        <position position="263"/>
    </location>
</feature>
<keyword evidence="7" id="KW-0812">Transmembrane</keyword>
<evidence type="ECO:0000256" key="7">
    <source>
        <dbReference type="SAM" id="Phobius"/>
    </source>
</evidence>
<evidence type="ECO:0000256" key="1">
    <source>
        <dbReference type="ARBA" id="ARBA00006104"/>
    </source>
</evidence>
<dbReference type="PANTHER" id="PTHR14226:SF66">
    <property type="entry name" value="TRIACYLGLYCEROL LIPASE PTL2"/>
    <property type="match status" value="1"/>
</dbReference>
<feature type="compositionally biased region" description="Polar residues" evidence="6">
    <location>
        <begin position="1"/>
        <end position="11"/>
    </location>
</feature>
<feature type="active site" description="Proton acceptor" evidence="5">
    <location>
        <position position="409"/>
    </location>
</feature>
<dbReference type="SUPFAM" id="SSF52151">
    <property type="entry name" value="FabD/lysophospholipase-like"/>
    <property type="match status" value="1"/>
</dbReference>
<dbReference type="PROSITE" id="PS51635">
    <property type="entry name" value="PNPLA"/>
    <property type="match status" value="1"/>
</dbReference>
<proteinExistence type="inferred from homology"/>
<organism evidence="9 10">
    <name type="scientific">Rhodosorus marinus</name>
    <dbReference type="NCBI Taxonomy" id="101924"/>
    <lineage>
        <taxon>Eukaryota</taxon>
        <taxon>Rhodophyta</taxon>
        <taxon>Stylonematophyceae</taxon>
        <taxon>Stylonematales</taxon>
        <taxon>Stylonemataceae</taxon>
        <taxon>Rhodosorus</taxon>
    </lineage>
</organism>
<keyword evidence="4 5" id="KW-0443">Lipid metabolism</keyword>
<evidence type="ECO:0000313" key="10">
    <source>
        <dbReference type="Proteomes" id="UP001157974"/>
    </source>
</evidence>
<dbReference type="Proteomes" id="UP001157974">
    <property type="component" value="Unassembled WGS sequence"/>
</dbReference>
<comment type="caution">
    <text evidence="5">Lacks conserved residue(s) required for the propagation of feature annotation.</text>
</comment>
<feature type="transmembrane region" description="Helical" evidence="7">
    <location>
        <begin position="40"/>
        <end position="73"/>
    </location>
</feature>
<comment type="caution">
    <text evidence="9">The sequence shown here is derived from an EMBL/GenBank/DDBJ whole genome shotgun (WGS) entry which is preliminary data.</text>
</comment>
<feature type="short sequence motif" description="GXSXG" evidence="5">
    <location>
        <begin position="261"/>
        <end position="265"/>
    </location>
</feature>
<keyword evidence="10" id="KW-1185">Reference proteome</keyword>
<keyword evidence="7" id="KW-0472">Membrane</keyword>
<sequence length="576" mass="65135">MDQSGSRQATGNFGKGGSSGQPVGKFDRESLRGMQWVLRWPIICSVTFYFGCLLTFYFLVRAFVLVAAISFDLSRDLASRTRRELKLRLENARTYDEWTEVAKELDRYMGAHEWKSAPESSLYDHFTVESLMDRLVVGIGKARRGEAGYARDMTDTLLRVYNSNLKGLGIDSEAIYSETYYGTKDLIEEFVEVIVEATKVIHDAPEQELSGKSKLEFFLHAERSYGRMAVCLSSGAMMANYHFGTVKGLASRHLLPEVISGTSGGAFVAAFVCTRSDEELQEALNPNLWRLVDMMDGPLWKGLIRAIFKGHMVRTSHAAKALRGVFSDITFKEAHERTGRILCITATSSKKFGDAILLNYITAPNVTVWSAILASSAVPPVLEPMQLYTKNPKTKEVEPFRDFGICWTDGAFRKDVPRKQLSETFNVNYLVVSQMNPHIVPFFFDYRGSSGSPPKRIRGSGYRGGFILSSLEALLRLEMIKMLTFIDQFDLLPALFSADFSRVFLQDYSGDVTVYPRRGLTLLNDVFTILTPPDYKRMEKYITLGESYSWPKLRRVRNHLILEKTLKQCISQLSKD</sequence>
<keyword evidence="3 5" id="KW-0442">Lipid degradation</keyword>
<reference evidence="9 10" key="1">
    <citation type="journal article" date="2023" name="Nat. Commun.">
        <title>Origin of minicircular mitochondrial genomes in red algae.</title>
        <authorList>
            <person name="Lee Y."/>
            <person name="Cho C.H."/>
            <person name="Lee Y.M."/>
            <person name="Park S.I."/>
            <person name="Yang J.H."/>
            <person name="West J.A."/>
            <person name="Bhattacharya D."/>
            <person name="Yoon H.S."/>
        </authorList>
    </citation>
    <scope>NUCLEOTIDE SEQUENCE [LARGE SCALE GENOMIC DNA]</scope>
    <source>
        <strain evidence="9 10">CCMP1338</strain>
        <tissue evidence="9">Whole cell</tissue>
    </source>
</reference>
<evidence type="ECO:0000256" key="5">
    <source>
        <dbReference type="PROSITE-ProRule" id="PRU01161"/>
    </source>
</evidence>
<dbReference type="Gene3D" id="3.40.1090.10">
    <property type="entry name" value="Cytosolic phospholipase A2 catalytic domain"/>
    <property type="match status" value="2"/>
</dbReference>
<dbReference type="GO" id="GO:0016042">
    <property type="term" value="P:lipid catabolic process"/>
    <property type="evidence" value="ECO:0007669"/>
    <property type="project" value="UniProtKB-UniRule"/>
</dbReference>
<dbReference type="EMBL" id="JAMWBK010000009">
    <property type="protein sequence ID" value="KAJ8902533.1"/>
    <property type="molecule type" value="Genomic_DNA"/>
</dbReference>
<evidence type="ECO:0000256" key="4">
    <source>
        <dbReference type="ARBA" id="ARBA00023098"/>
    </source>
</evidence>
<dbReference type="InterPro" id="IPR050301">
    <property type="entry name" value="NTE"/>
</dbReference>
<dbReference type="InterPro" id="IPR016035">
    <property type="entry name" value="Acyl_Trfase/lysoPLipase"/>
</dbReference>
<evidence type="ECO:0000256" key="3">
    <source>
        <dbReference type="ARBA" id="ARBA00022963"/>
    </source>
</evidence>